<comment type="caution">
    <text evidence="3">The sequence shown here is derived from an EMBL/GenBank/DDBJ whole genome shotgun (WGS) entry which is preliminary data.</text>
</comment>
<dbReference type="OrthoDB" id="4826417at2"/>
<evidence type="ECO:0000256" key="2">
    <source>
        <dbReference type="SAM" id="Phobius"/>
    </source>
</evidence>
<dbReference type="AlphaFoldDB" id="A0A316AA99"/>
<keyword evidence="2" id="KW-0472">Membrane</keyword>
<protein>
    <recommendedName>
        <fullName evidence="5">CU044_5270 family protein</fullName>
    </recommendedName>
</protein>
<feature type="transmembrane region" description="Helical" evidence="2">
    <location>
        <begin position="92"/>
        <end position="112"/>
    </location>
</feature>
<dbReference type="InterPro" id="IPR047789">
    <property type="entry name" value="CU044_5270-like"/>
</dbReference>
<dbReference type="RefSeq" id="WP_109773946.1">
    <property type="nucleotide sequence ID" value="NZ_QGDQ01000009.1"/>
</dbReference>
<dbReference type="NCBIfam" id="NF038083">
    <property type="entry name" value="CU044_5270_fam"/>
    <property type="match status" value="1"/>
</dbReference>
<evidence type="ECO:0000313" key="4">
    <source>
        <dbReference type="Proteomes" id="UP000245469"/>
    </source>
</evidence>
<evidence type="ECO:0000313" key="3">
    <source>
        <dbReference type="EMBL" id="PWJ53930.1"/>
    </source>
</evidence>
<dbReference type="Proteomes" id="UP000245469">
    <property type="component" value="Unassembled WGS sequence"/>
</dbReference>
<reference evidence="3 4" key="1">
    <citation type="submission" date="2018-03" db="EMBL/GenBank/DDBJ databases">
        <title>Genomic Encyclopedia of Archaeal and Bacterial Type Strains, Phase II (KMG-II): from individual species to whole genera.</title>
        <authorList>
            <person name="Goeker M."/>
        </authorList>
    </citation>
    <scope>NUCLEOTIDE SEQUENCE [LARGE SCALE GENOMIC DNA]</scope>
    <source>
        <strain evidence="3 4">DSM 44889</strain>
    </source>
</reference>
<dbReference type="EMBL" id="QGDQ01000009">
    <property type="protein sequence ID" value="PWJ53930.1"/>
    <property type="molecule type" value="Genomic_DNA"/>
</dbReference>
<keyword evidence="2" id="KW-1133">Transmembrane helix</keyword>
<accession>A0A316AA99</accession>
<keyword evidence="2" id="KW-0812">Transmembrane</keyword>
<proteinExistence type="predicted"/>
<keyword evidence="4" id="KW-1185">Reference proteome</keyword>
<gene>
    <name evidence="3" type="ORF">BXY45_1099</name>
</gene>
<feature type="region of interest" description="Disordered" evidence="1">
    <location>
        <begin position="1"/>
        <end position="22"/>
    </location>
</feature>
<feature type="region of interest" description="Disordered" evidence="1">
    <location>
        <begin position="214"/>
        <end position="234"/>
    </location>
</feature>
<evidence type="ECO:0008006" key="5">
    <source>
        <dbReference type="Google" id="ProtNLM"/>
    </source>
</evidence>
<evidence type="ECO:0000256" key="1">
    <source>
        <dbReference type="SAM" id="MobiDB-lite"/>
    </source>
</evidence>
<organism evidence="3 4">
    <name type="scientific">Quadrisphaera granulorum</name>
    <dbReference type="NCBI Taxonomy" id="317664"/>
    <lineage>
        <taxon>Bacteria</taxon>
        <taxon>Bacillati</taxon>
        <taxon>Actinomycetota</taxon>
        <taxon>Actinomycetes</taxon>
        <taxon>Kineosporiales</taxon>
        <taxon>Kineosporiaceae</taxon>
        <taxon>Quadrisphaera</taxon>
    </lineage>
</organism>
<sequence>MNRRRLRRAFGEASADQRRAADEAAAQARADLAAGGFAANVSPDPALEAQARAVSFDAVMRLRQAEAEGKATSARSAALSSAAPRSVLRRPVLLTGLVAATVVVAVVVSAVLPGGTPSAAAGTPPLLTFSQVSVSTDLDDVEPARAELLTLASRAAAQPAVDGSRGYVLTRSEWALSSSADASDPRAAVVPFETTITVTPDGAAVRVDHRGTPLTPDGRGIAGSSAPPGGPALQTDRFPPGYLDLQLPASLPRDPTALRGDLVQRGDCLAASAQGAAASGGDDGEDAVCLVKAVTSLYSYQLLPPDLQAALWQVLAAEPGLKLAGTGTDRAGRPCVAVVLDTSQGGRTERWVLMADPATGAFLGMDQMLTAGSEGGVPAPVVLDFTVERGARSF</sequence>
<name>A0A316AA99_9ACTN</name>